<dbReference type="PANTHER" id="PTHR32114">
    <property type="entry name" value="ABC TRANSPORTER ABCH.3"/>
    <property type="match status" value="1"/>
</dbReference>
<dbReference type="PANTHER" id="PTHR32114:SF2">
    <property type="entry name" value="ABC TRANSPORTER ABCH.3"/>
    <property type="match status" value="1"/>
</dbReference>
<dbReference type="Proteomes" id="UP001202244">
    <property type="component" value="Chromosome"/>
</dbReference>
<evidence type="ECO:0000256" key="1">
    <source>
        <dbReference type="ARBA" id="ARBA00006930"/>
    </source>
</evidence>
<dbReference type="Pfam" id="PF13558">
    <property type="entry name" value="SbcC_Walker_B"/>
    <property type="match status" value="1"/>
</dbReference>
<feature type="region of interest" description="Disordered" evidence="5">
    <location>
        <begin position="777"/>
        <end position="819"/>
    </location>
</feature>
<comment type="subunit">
    <text evidence="2">Heterodimer of SbcC and SbcD.</text>
</comment>
<dbReference type="InterPro" id="IPR038729">
    <property type="entry name" value="Rad50/SbcC_AAA"/>
</dbReference>
<feature type="coiled-coil region" evidence="4">
    <location>
        <begin position="348"/>
        <end position="384"/>
    </location>
</feature>
<sequence length="1181" mass="123978">MRLHRLTLTAFGPFGGTHTVDFDALSAAGLFLLHGATGAGKTSVLDAVCFALYGSVPGARQQPGGTLRSDHAPRHTLTEVVLELTVAGRRLEITRAPEQLRPKARGSGLTRERARSELRAWDTDTARWRGLSRSHQEIGEEIGQALGMSKDQFCQVVLLPQGDFARFLRAGAEDRAKLLGRLFDTGRFAAVEEQLAQRRKAAQHDVVTADEELLALAHRMRQAVGDPAELSEGPGATAAPAGPVSVHGSEALPGQRAGTAALASRSPGVGRTPAGAKAARGAKSTGRGAKTAGRGARTPLGGAEPAERPAFAPGDAGLADAVLAWAAQARCHARERLTSAALAAETARERHSTALQRWEETRELARAQDRFARARQRADELAAAGAEHDALRQRLESAYAAEAVAPALRLHDTARDEHARAEAAERNARSLLPETLADAPCERLSALERETGQELGALGAAREEEPRVAGIEAEVRRLDAESRADEELLGEAEEWLAGWEERRHALQRRADDAQEAATRAERLAALLHPARARLKAARRRDAFAAEIETAVEALQRAREQAAEAKERWLALRERRLRGIAAELAANLAAGEPCAVCGSPEHPAPAREAADHVDRASEEEALAASQRAGEARESARQRLAALRDSHTTAATEAAAAPAPPAHSGAHGDGAPAREEAASQSAGALRADAVTAGPEGAAPANAGPGGVGMASAGPVGGDATSAGPGRTTAPGATVASTDAPGSDASSTDVPGSDAPSLDAPSVEALAGVVAELESAHARAHAQAGTAHQAREALAAAEREFQERSVARQDGERRAAGRVSTRDALQRERASLIERLDRARGEAPSVAARYAQLERRAALLSGAAQAAQTAEGAATRLAEARAHLAEAARQAGFATAGDAARAVLPASEQRGLRERLERRRVEEAAVREELADPVLVAAAARPPAEPERARAAAEEAEEGLRAAEAAHHAASGRVEALDELGGRAVATARRVAPLRTAYDRLARLAGLTAGTSAENERRMRLESYVLAARLEQVAEAASARLERMSDGRYTLVHSGERTGGRGRSGLGLHVVDAWTGAERDTATLSGGETFFASLALALGLADVVTDEAGGSRLETLFIDEGFGSLDEQTLDEVLDVLDSLRERDRCVGIVSHVADLRQRIPAQLEVVKSRAGSAVRHHTAPVPG</sequence>
<evidence type="ECO:0000256" key="3">
    <source>
        <dbReference type="ARBA" id="ARBA00013368"/>
    </source>
</evidence>
<reference evidence="7 8" key="1">
    <citation type="journal article" date="2023" name="Microbiol. Spectr.">
        <title>Synergy between Genome Mining, Metabolomics, and Bioinformatics Uncovers Antibacterial Chlorinated Carbazole Alkaloids and Their Biosynthetic Gene Cluster from Streptomyces tubbatahanensis sp. nov., a Novel Actinomycete Isolated from Sulu Sea, Philippines.</title>
        <authorList>
            <person name="Tenebro C.P."/>
            <person name="Trono D.J.V.L."/>
            <person name="Balida L.A.P."/>
            <person name="Bayog L.K.A."/>
            <person name="Bruna J.R."/>
            <person name="Sabido E.M."/>
            <person name="Caspe D.P.C."/>
            <person name="de Los Santos E.L.C."/>
            <person name="Saludes J.P."/>
            <person name="Dalisay D.S."/>
        </authorList>
    </citation>
    <scope>NUCLEOTIDE SEQUENCE [LARGE SCALE GENOMIC DNA]</scope>
    <source>
        <strain evidence="7 8">DSD3025</strain>
    </source>
</reference>
<keyword evidence="4" id="KW-0175">Coiled coil</keyword>
<feature type="compositionally biased region" description="Low complexity" evidence="5">
    <location>
        <begin position="233"/>
        <end position="243"/>
    </location>
</feature>
<feature type="compositionally biased region" description="Low complexity" evidence="5">
    <location>
        <begin position="646"/>
        <end position="669"/>
    </location>
</feature>
<feature type="region of interest" description="Disordered" evidence="5">
    <location>
        <begin position="937"/>
        <end position="960"/>
    </location>
</feature>
<dbReference type="Gene3D" id="3.40.50.300">
    <property type="entry name" value="P-loop containing nucleotide triphosphate hydrolases"/>
    <property type="match status" value="2"/>
</dbReference>
<feature type="compositionally biased region" description="Low complexity" evidence="5">
    <location>
        <begin position="778"/>
        <end position="793"/>
    </location>
</feature>
<gene>
    <name evidence="7" type="ORF">MMF93_03715</name>
</gene>
<feature type="coiled-coil region" evidence="4">
    <location>
        <begin position="496"/>
        <end position="574"/>
    </location>
</feature>
<evidence type="ECO:0000256" key="2">
    <source>
        <dbReference type="ARBA" id="ARBA00011322"/>
    </source>
</evidence>
<feature type="compositionally biased region" description="Basic and acidic residues" evidence="5">
    <location>
        <begin position="794"/>
        <end position="819"/>
    </location>
</feature>
<name>A0ABY3XMN1_9ACTN</name>
<feature type="domain" description="Rad50/SbcC-type AAA" evidence="6">
    <location>
        <begin position="5"/>
        <end position="187"/>
    </location>
</feature>
<organism evidence="7 8">
    <name type="scientific">Streptomyces tubbatahanensis</name>
    <dbReference type="NCBI Taxonomy" id="2923272"/>
    <lineage>
        <taxon>Bacteria</taxon>
        <taxon>Bacillati</taxon>
        <taxon>Actinomycetota</taxon>
        <taxon>Actinomycetes</taxon>
        <taxon>Kitasatosporales</taxon>
        <taxon>Streptomycetaceae</taxon>
        <taxon>Streptomyces</taxon>
    </lineage>
</organism>
<feature type="compositionally biased region" description="Basic and acidic residues" evidence="5">
    <location>
        <begin position="941"/>
        <end position="960"/>
    </location>
</feature>
<evidence type="ECO:0000256" key="5">
    <source>
        <dbReference type="SAM" id="MobiDB-lite"/>
    </source>
</evidence>
<feature type="region of interest" description="Disordered" evidence="5">
    <location>
        <begin position="224"/>
        <end position="312"/>
    </location>
</feature>
<dbReference type="EMBL" id="CP093846">
    <property type="protein sequence ID" value="UNS95692.1"/>
    <property type="molecule type" value="Genomic_DNA"/>
</dbReference>
<accession>A0ABY3XMN1</accession>
<protein>
    <recommendedName>
        <fullName evidence="3">Nuclease SbcCD subunit C</fullName>
    </recommendedName>
</protein>
<comment type="similarity">
    <text evidence="1">Belongs to the SMC family. SbcC subfamily.</text>
</comment>
<dbReference type="InterPro" id="IPR027417">
    <property type="entry name" value="P-loop_NTPase"/>
</dbReference>
<evidence type="ECO:0000256" key="4">
    <source>
        <dbReference type="SAM" id="Coils"/>
    </source>
</evidence>
<evidence type="ECO:0000259" key="6">
    <source>
        <dbReference type="Pfam" id="PF13476"/>
    </source>
</evidence>
<evidence type="ECO:0000313" key="7">
    <source>
        <dbReference type="EMBL" id="UNS95692.1"/>
    </source>
</evidence>
<dbReference type="Pfam" id="PF13476">
    <property type="entry name" value="AAA_23"/>
    <property type="match status" value="1"/>
</dbReference>
<feature type="compositionally biased region" description="Basic and acidic residues" evidence="5">
    <location>
        <begin position="628"/>
        <end position="645"/>
    </location>
</feature>
<proteinExistence type="inferred from homology"/>
<feature type="compositionally biased region" description="Low complexity" evidence="5">
    <location>
        <begin position="690"/>
        <end position="700"/>
    </location>
</feature>
<dbReference type="RefSeq" id="WP_242749504.1">
    <property type="nucleotide sequence ID" value="NZ_CP093846.1"/>
</dbReference>
<feature type="region of interest" description="Disordered" evidence="5">
    <location>
        <begin position="598"/>
        <end position="757"/>
    </location>
</feature>
<evidence type="ECO:0000313" key="8">
    <source>
        <dbReference type="Proteomes" id="UP001202244"/>
    </source>
</evidence>
<dbReference type="SUPFAM" id="SSF52540">
    <property type="entry name" value="P-loop containing nucleoside triphosphate hydrolases"/>
    <property type="match status" value="1"/>
</dbReference>
<feature type="compositionally biased region" description="Low complexity" evidence="5">
    <location>
        <begin position="285"/>
        <end position="298"/>
    </location>
</feature>
<feature type="compositionally biased region" description="Basic and acidic residues" evidence="5">
    <location>
        <begin position="603"/>
        <end position="617"/>
    </location>
</feature>
<keyword evidence="8" id="KW-1185">Reference proteome</keyword>